<dbReference type="AlphaFoldDB" id="A0A8H3GCH7"/>
<proteinExistence type="predicted"/>
<evidence type="ECO:0000313" key="2">
    <source>
        <dbReference type="EMBL" id="CAE6446514.1"/>
    </source>
</evidence>
<accession>A0A8H3GCH7</accession>
<dbReference type="PANTHER" id="PTHR34407:SF1">
    <property type="entry name" value="SGNH HYDROLASE-TYPE ESTERASE DOMAIN-CONTAINING PROTEIN"/>
    <property type="match status" value="1"/>
</dbReference>
<gene>
    <name evidence="2" type="ORF">RDB_LOCUS43239</name>
</gene>
<feature type="transmembrane region" description="Helical" evidence="1">
    <location>
        <begin position="7"/>
        <end position="27"/>
    </location>
</feature>
<evidence type="ECO:0000256" key="1">
    <source>
        <dbReference type="SAM" id="Phobius"/>
    </source>
</evidence>
<name>A0A8H3GCH7_9AGAM</name>
<protein>
    <submittedName>
        <fullName evidence="2">Uncharacterized protein</fullName>
    </submittedName>
</protein>
<evidence type="ECO:0000313" key="3">
    <source>
        <dbReference type="Proteomes" id="UP000663853"/>
    </source>
</evidence>
<keyword evidence="1" id="KW-0472">Membrane</keyword>
<dbReference type="EMBL" id="CAJMXA010000913">
    <property type="protein sequence ID" value="CAE6446514.1"/>
    <property type="molecule type" value="Genomic_DNA"/>
</dbReference>
<dbReference type="Proteomes" id="UP000663853">
    <property type="component" value="Unassembled WGS sequence"/>
</dbReference>
<dbReference type="PANTHER" id="PTHR34407">
    <property type="entry name" value="EXPRESSED PROTEIN"/>
    <property type="match status" value="1"/>
</dbReference>
<feature type="non-terminal residue" evidence="2">
    <location>
        <position position="1"/>
    </location>
</feature>
<sequence>MLCSLRTSFVIAFLTTLFSTIITLFILSESTQSSWIDKLFLPFAETNVSALLSHQQHSLTLKQECVPTIAAVTRTFTAIQTMTPSVPGPAYCDECGRDDLLCSEYGRHNLQRSRGFEGTNSRLKRVVRKAASGGPINIGVLGGSVTHGHSVVHPEFWTDIFFAWWNQTYPHEKNVFVNGAIPATGTEYFSVCALEHI</sequence>
<keyword evidence="1" id="KW-0812">Transmembrane</keyword>
<keyword evidence="1" id="KW-1133">Transmembrane helix</keyword>
<organism evidence="2 3">
    <name type="scientific">Rhizoctonia solani</name>
    <dbReference type="NCBI Taxonomy" id="456999"/>
    <lineage>
        <taxon>Eukaryota</taxon>
        <taxon>Fungi</taxon>
        <taxon>Dikarya</taxon>
        <taxon>Basidiomycota</taxon>
        <taxon>Agaricomycotina</taxon>
        <taxon>Agaricomycetes</taxon>
        <taxon>Cantharellales</taxon>
        <taxon>Ceratobasidiaceae</taxon>
        <taxon>Rhizoctonia</taxon>
    </lineage>
</organism>
<comment type="caution">
    <text evidence="2">The sequence shown here is derived from an EMBL/GenBank/DDBJ whole genome shotgun (WGS) entry which is preliminary data.</text>
</comment>
<reference evidence="2" key="1">
    <citation type="submission" date="2021-01" db="EMBL/GenBank/DDBJ databases">
        <authorList>
            <person name="Kaushik A."/>
        </authorList>
    </citation>
    <scope>NUCLEOTIDE SEQUENCE</scope>
    <source>
        <strain evidence="2">AG6-10EEA</strain>
    </source>
</reference>